<dbReference type="AlphaFoldDB" id="A0A5B6VNU5"/>
<comment type="caution">
    <text evidence="2">The sequence shown here is derived from an EMBL/GenBank/DDBJ whole genome shotgun (WGS) entry which is preliminary data.</text>
</comment>
<sequence>MPSSENVVFSCSRLDIWGMCFMGMLSGFSMLLSVFCERVFDNCFVIDETTTERCSSFDHLKNMLIEALVLTQPESEKIFTVYSDALLNG</sequence>
<dbReference type="EMBL" id="SMMG02000006">
    <property type="protein sequence ID" value="KAA3470717.1"/>
    <property type="molecule type" value="Genomic_DNA"/>
</dbReference>
<reference evidence="3" key="1">
    <citation type="journal article" date="2019" name="Plant Biotechnol. J.">
        <title>Genome sequencing of the Australian wild diploid species Gossypium australe highlights disease resistance and delayed gland morphogenesis.</title>
        <authorList>
            <person name="Cai Y."/>
            <person name="Cai X."/>
            <person name="Wang Q."/>
            <person name="Wang P."/>
            <person name="Zhang Y."/>
            <person name="Cai C."/>
            <person name="Xu Y."/>
            <person name="Wang K."/>
            <person name="Zhou Z."/>
            <person name="Wang C."/>
            <person name="Geng S."/>
            <person name="Li B."/>
            <person name="Dong Q."/>
            <person name="Hou Y."/>
            <person name="Wang H."/>
            <person name="Ai P."/>
            <person name="Liu Z."/>
            <person name="Yi F."/>
            <person name="Sun M."/>
            <person name="An G."/>
            <person name="Cheng J."/>
            <person name="Zhang Y."/>
            <person name="Shi Q."/>
            <person name="Xie Y."/>
            <person name="Shi X."/>
            <person name="Chang Y."/>
            <person name="Huang F."/>
            <person name="Chen Y."/>
            <person name="Hong S."/>
            <person name="Mi L."/>
            <person name="Sun Q."/>
            <person name="Zhang L."/>
            <person name="Zhou B."/>
            <person name="Peng R."/>
            <person name="Zhang X."/>
            <person name="Liu F."/>
        </authorList>
    </citation>
    <scope>NUCLEOTIDE SEQUENCE [LARGE SCALE GENOMIC DNA]</scope>
    <source>
        <strain evidence="3">cv. PA1801</strain>
    </source>
</reference>
<name>A0A5B6VNU5_9ROSI</name>
<accession>A0A5B6VNU5</accession>
<evidence type="ECO:0000313" key="3">
    <source>
        <dbReference type="Proteomes" id="UP000325315"/>
    </source>
</evidence>
<feature type="transmembrane region" description="Helical" evidence="1">
    <location>
        <begin position="16"/>
        <end position="36"/>
    </location>
</feature>
<evidence type="ECO:0000313" key="2">
    <source>
        <dbReference type="EMBL" id="KAA3470717.1"/>
    </source>
</evidence>
<gene>
    <name evidence="2" type="ORF">EPI10_016403</name>
</gene>
<protein>
    <submittedName>
        <fullName evidence="2">Uncharacterized protein</fullName>
    </submittedName>
</protein>
<keyword evidence="1" id="KW-0812">Transmembrane</keyword>
<proteinExistence type="predicted"/>
<dbReference type="Proteomes" id="UP000325315">
    <property type="component" value="Unassembled WGS sequence"/>
</dbReference>
<keyword evidence="1" id="KW-1133">Transmembrane helix</keyword>
<evidence type="ECO:0000256" key="1">
    <source>
        <dbReference type="SAM" id="Phobius"/>
    </source>
</evidence>
<keyword evidence="3" id="KW-1185">Reference proteome</keyword>
<keyword evidence="1" id="KW-0472">Membrane</keyword>
<organism evidence="2 3">
    <name type="scientific">Gossypium australe</name>
    <dbReference type="NCBI Taxonomy" id="47621"/>
    <lineage>
        <taxon>Eukaryota</taxon>
        <taxon>Viridiplantae</taxon>
        <taxon>Streptophyta</taxon>
        <taxon>Embryophyta</taxon>
        <taxon>Tracheophyta</taxon>
        <taxon>Spermatophyta</taxon>
        <taxon>Magnoliopsida</taxon>
        <taxon>eudicotyledons</taxon>
        <taxon>Gunneridae</taxon>
        <taxon>Pentapetalae</taxon>
        <taxon>rosids</taxon>
        <taxon>malvids</taxon>
        <taxon>Malvales</taxon>
        <taxon>Malvaceae</taxon>
        <taxon>Malvoideae</taxon>
        <taxon>Gossypium</taxon>
    </lineage>
</organism>